<comment type="similarity">
    <text evidence="1">Belongs to the peptidase M13 family.</text>
</comment>
<evidence type="ECO:0000313" key="4">
    <source>
        <dbReference type="Proteomes" id="UP000019132"/>
    </source>
</evidence>
<dbReference type="eggNOG" id="KOG3624">
    <property type="taxonomic scope" value="Eukaryota"/>
</dbReference>
<dbReference type="GO" id="GO:0004222">
    <property type="term" value="F:metalloendopeptidase activity"/>
    <property type="evidence" value="ECO:0007669"/>
    <property type="project" value="InterPro"/>
</dbReference>
<reference evidence="4" key="1">
    <citation type="journal article" date="2010" name="Genome Biol.">
        <title>Genome sequence of the necrotrophic plant pathogen Pythium ultimum reveals original pathogenicity mechanisms and effector repertoire.</title>
        <authorList>
            <person name="Levesque C.A."/>
            <person name="Brouwer H."/>
            <person name="Cano L."/>
            <person name="Hamilton J.P."/>
            <person name="Holt C."/>
            <person name="Huitema E."/>
            <person name="Raffaele S."/>
            <person name="Robideau G.P."/>
            <person name="Thines M."/>
            <person name="Win J."/>
            <person name="Zerillo M.M."/>
            <person name="Beakes G.W."/>
            <person name="Boore J.L."/>
            <person name="Busam D."/>
            <person name="Dumas B."/>
            <person name="Ferriera S."/>
            <person name="Fuerstenberg S.I."/>
            <person name="Gachon C.M."/>
            <person name="Gaulin E."/>
            <person name="Govers F."/>
            <person name="Grenville-Briggs L."/>
            <person name="Horner N."/>
            <person name="Hostetler J."/>
            <person name="Jiang R.H."/>
            <person name="Johnson J."/>
            <person name="Krajaejun T."/>
            <person name="Lin H."/>
            <person name="Meijer H.J."/>
            <person name="Moore B."/>
            <person name="Morris P."/>
            <person name="Phuntmart V."/>
            <person name="Puiu D."/>
            <person name="Shetty J."/>
            <person name="Stajich J.E."/>
            <person name="Tripathy S."/>
            <person name="Wawra S."/>
            <person name="van West P."/>
            <person name="Whitty B.R."/>
            <person name="Coutinho P.M."/>
            <person name="Henrissat B."/>
            <person name="Martin F."/>
            <person name="Thomas P.D."/>
            <person name="Tyler B.M."/>
            <person name="De Vries R.P."/>
            <person name="Kamoun S."/>
            <person name="Yandell M."/>
            <person name="Tisserat N."/>
            <person name="Buell C.R."/>
        </authorList>
    </citation>
    <scope>NUCLEOTIDE SEQUENCE</scope>
    <source>
        <strain evidence="4">DAOM:BR144</strain>
    </source>
</reference>
<protein>
    <recommendedName>
        <fullName evidence="2">Peptidase M13 C-terminal domain-containing protein</fullName>
    </recommendedName>
</protein>
<dbReference type="EnsemblProtists" id="PYU1_T006789">
    <property type="protein sequence ID" value="PYU1_T006789"/>
    <property type="gene ID" value="PYU1_G006775"/>
</dbReference>
<dbReference type="InterPro" id="IPR018497">
    <property type="entry name" value="Peptidase_M13_C"/>
</dbReference>
<reference evidence="3" key="3">
    <citation type="submission" date="2015-02" db="UniProtKB">
        <authorList>
            <consortium name="EnsemblProtists"/>
        </authorList>
    </citation>
    <scope>IDENTIFICATION</scope>
    <source>
        <strain evidence="3">DAOM BR144</strain>
    </source>
</reference>
<dbReference type="PANTHER" id="PTHR11733:SF167">
    <property type="entry name" value="FI17812P1-RELATED"/>
    <property type="match status" value="1"/>
</dbReference>
<evidence type="ECO:0000256" key="1">
    <source>
        <dbReference type="ARBA" id="ARBA00007357"/>
    </source>
</evidence>
<dbReference type="PRINTS" id="PR00786">
    <property type="entry name" value="NEPRILYSIN"/>
</dbReference>
<dbReference type="GO" id="GO:0016485">
    <property type="term" value="P:protein processing"/>
    <property type="evidence" value="ECO:0007669"/>
    <property type="project" value="TreeGrafter"/>
</dbReference>
<name>K3WP97_GLOUD</name>
<dbReference type="Gene3D" id="3.40.390.10">
    <property type="entry name" value="Collagenase (Catalytic Domain)"/>
    <property type="match status" value="1"/>
</dbReference>
<reference evidence="4" key="2">
    <citation type="submission" date="2010-04" db="EMBL/GenBank/DDBJ databases">
        <authorList>
            <person name="Buell R."/>
            <person name="Hamilton J."/>
            <person name="Hostetler J."/>
        </authorList>
    </citation>
    <scope>NUCLEOTIDE SEQUENCE [LARGE SCALE GENOMIC DNA]</scope>
    <source>
        <strain evidence="4">DAOM:BR144</strain>
    </source>
</reference>
<proteinExistence type="inferred from homology"/>
<organism evidence="3 4">
    <name type="scientific">Globisporangium ultimum (strain ATCC 200006 / CBS 805.95 / DAOM BR144)</name>
    <name type="common">Pythium ultimum</name>
    <dbReference type="NCBI Taxonomy" id="431595"/>
    <lineage>
        <taxon>Eukaryota</taxon>
        <taxon>Sar</taxon>
        <taxon>Stramenopiles</taxon>
        <taxon>Oomycota</taxon>
        <taxon>Peronosporomycetes</taxon>
        <taxon>Pythiales</taxon>
        <taxon>Pythiaceae</taxon>
        <taxon>Globisporangium</taxon>
    </lineage>
</organism>
<dbReference type="Proteomes" id="UP000019132">
    <property type="component" value="Unassembled WGS sequence"/>
</dbReference>
<dbReference type="STRING" id="431595.K3WP97"/>
<evidence type="ECO:0000313" key="3">
    <source>
        <dbReference type="EnsemblProtists" id="PYU1_T006789"/>
    </source>
</evidence>
<dbReference type="EMBL" id="GL376635">
    <property type="status" value="NOT_ANNOTATED_CDS"/>
    <property type="molecule type" value="Genomic_DNA"/>
</dbReference>
<dbReference type="GO" id="GO:0005886">
    <property type="term" value="C:plasma membrane"/>
    <property type="evidence" value="ECO:0007669"/>
    <property type="project" value="TreeGrafter"/>
</dbReference>
<accession>K3WP97</accession>
<evidence type="ECO:0000259" key="2">
    <source>
        <dbReference type="Pfam" id="PF01431"/>
    </source>
</evidence>
<dbReference type="HOGENOM" id="CLU_006187_1_5_1"/>
<dbReference type="PROSITE" id="PS51885">
    <property type="entry name" value="NEPRILYSIN"/>
    <property type="match status" value="1"/>
</dbReference>
<dbReference type="SUPFAM" id="SSF55486">
    <property type="entry name" value="Metalloproteases ('zincins'), catalytic domain"/>
    <property type="match status" value="1"/>
</dbReference>
<feature type="domain" description="Peptidase M13 C-terminal" evidence="2">
    <location>
        <begin position="7"/>
        <end position="165"/>
    </location>
</feature>
<dbReference type="Pfam" id="PF01431">
    <property type="entry name" value="Peptidase_M13"/>
    <property type="match status" value="1"/>
</dbReference>
<dbReference type="PANTHER" id="PTHR11733">
    <property type="entry name" value="ZINC METALLOPROTEASE FAMILY M13 NEPRILYSIN-RELATED"/>
    <property type="match status" value="1"/>
</dbReference>
<sequence length="166" mass="17846">MTASEANAYYEPTNNQIVFPAGILQPPVFNGSSHPAQNFGAIGAIIGHELTRGFDSDGHLYDGDGSRRTSWWTPSTSAEFDARAQCLKDEYSNFVASGEDGSPLGNVDGNLTITENIADNGRLSLAYDAYQKRIKSPEAVVPAGTNIIEAETNQLFFIAFGQTFCG</sequence>
<dbReference type="InParanoid" id="K3WP97"/>
<dbReference type="InterPro" id="IPR024079">
    <property type="entry name" value="MetalloPept_cat_dom_sf"/>
</dbReference>
<dbReference type="VEuPathDB" id="FungiDB:PYU1_G006775"/>
<dbReference type="AlphaFoldDB" id="K3WP97"/>
<dbReference type="InterPro" id="IPR000718">
    <property type="entry name" value="Peptidase_M13"/>
</dbReference>
<keyword evidence="4" id="KW-1185">Reference proteome</keyword>